<dbReference type="PANTHER" id="PTHR12558">
    <property type="entry name" value="CELL DIVISION CYCLE 16,23,27"/>
    <property type="match status" value="1"/>
</dbReference>
<proteinExistence type="predicted"/>
<evidence type="ECO:0000256" key="1">
    <source>
        <dbReference type="SAM" id="Coils"/>
    </source>
</evidence>
<dbReference type="SMART" id="SM00028">
    <property type="entry name" value="TPR"/>
    <property type="match status" value="5"/>
</dbReference>
<accession>A0A518I5A4</accession>
<evidence type="ECO:0000313" key="5">
    <source>
        <dbReference type="Proteomes" id="UP000318313"/>
    </source>
</evidence>
<reference evidence="4 5" key="1">
    <citation type="submission" date="2019-03" db="EMBL/GenBank/DDBJ databases">
        <title>Deep-cultivation of Planctomycetes and their phenomic and genomic characterization uncovers novel biology.</title>
        <authorList>
            <person name="Wiegand S."/>
            <person name="Jogler M."/>
            <person name="Boedeker C."/>
            <person name="Pinto D."/>
            <person name="Vollmers J."/>
            <person name="Rivas-Marin E."/>
            <person name="Kohn T."/>
            <person name="Peeters S.H."/>
            <person name="Heuer A."/>
            <person name="Rast P."/>
            <person name="Oberbeckmann S."/>
            <person name="Bunk B."/>
            <person name="Jeske O."/>
            <person name="Meyerdierks A."/>
            <person name="Storesund J.E."/>
            <person name="Kallscheuer N."/>
            <person name="Luecker S."/>
            <person name="Lage O.M."/>
            <person name="Pohl T."/>
            <person name="Merkel B.J."/>
            <person name="Hornburger P."/>
            <person name="Mueller R.-W."/>
            <person name="Bruemmer F."/>
            <person name="Labrenz M."/>
            <person name="Spormann A.M."/>
            <person name="Op den Camp H."/>
            <person name="Overmann J."/>
            <person name="Amann R."/>
            <person name="Jetten M.S.M."/>
            <person name="Mascher T."/>
            <person name="Medema M.H."/>
            <person name="Devos D.P."/>
            <person name="Kaster A.-K."/>
            <person name="Ovreas L."/>
            <person name="Rohde M."/>
            <person name="Galperin M.Y."/>
            <person name="Jogler C."/>
        </authorList>
    </citation>
    <scope>NUCLEOTIDE SEQUENCE [LARGE SCALE GENOMIC DNA]</scope>
    <source>
        <strain evidence="4 5">Enr17</strain>
    </source>
</reference>
<feature type="region of interest" description="Disordered" evidence="2">
    <location>
        <begin position="442"/>
        <end position="485"/>
    </location>
</feature>
<evidence type="ECO:0000256" key="2">
    <source>
        <dbReference type="SAM" id="MobiDB-lite"/>
    </source>
</evidence>
<dbReference type="EMBL" id="CP037452">
    <property type="protein sequence ID" value="QDV48291.1"/>
    <property type="molecule type" value="Genomic_DNA"/>
</dbReference>
<keyword evidence="3" id="KW-0472">Membrane</keyword>
<dbReference type="InterPro" id="IPR019734">
    <property type="entry name" value="TPR_rpt"/>
</dbReference>
<gene>
    <name evidence="4" type="ORF">Enr17x_03020</name>
</gene>
<dbReference type="PANTHER" id="PTHR12558:SF13">
    <property type="entry name" value="CELL DIVISION CYCLE PROTEIN 27 HOMOLOG"/>
    <property type="match status" value="1"/>
</dbReference>
<keyword evidence="3" id="KW-1133">Transmembrane helix</keyword>
<evidence type="ECO:0000313" key="4">
    <source>
        <dbReference type="EMBL" id="QDV48291.1"/>
    </source>
</evidence>
<sequence>MTTNASDLANQKVTPGARKKWIVALIIFLVVLLSSPIWGKGLWVDFFQYRATKNLQARNPESALQWLAYAQSLDDANPRTRILRARSFRKSHDVKQAYEELKAYYQLAGATDEYQQEQWLFNAQIGENADLQRHLSELLINPQGDIQDICETYVNSCVLNYQFNAALQILDLWEADFPEDPLPNFMRGKIYEHSRALKEATDEYQKTLKKDPQYAPAAYSLARVQLTLKKTEPAMQYYETAIANTEYPAPAQVGLARCLRLLNRNEEAKKVLAEVLKKESTQLQKEYQAMGDHKSAANSSAQLEMGNLELAEKNYAAALKWLEPAAQANPIDLAIKNSLALVYSRLGRKQEAKTLSLKIKETNEALEEIQRLLDQIREKPDDAELRYQIGKRYLNYVSEEQGIVWLNSVFRSNPNHGGAHDELARYYEQNLSRGDSFQRLAKTHREQADVQVAKQQPISGSKPEGAKTTETQQTPVSPSLSSEQK</sequence>
<dbReference type="Proteomes" id="UP000318313">
    <property type="component" value="Chromosome"/>
</dbReference>
<dbReference type="SUPFAM" id="SSF48452">
    <property type="entry name" value="TPR-like"/>
    <property type="match status" value="2"/>
</dbReference>
<name>A0A518I5A4_9PLAN</name>
<dbReference type="Gene3D" id="1.25.40.10">
    <property type="entry name" value="Tetratricopeptide repeat domain"/>
    <property type="match status" value="2"/>
</dbReference>
<keyword evidence="3" id="KW-0812">Transmembrane</keyword>
<dbReference type="OrthoDB" id="265874at2"/>
<keyword evidence="1" id="KW-0175">Coiled coil</keyword>
<dbReference type="RefSeq" id="WP_145305475.1">
    <property type="nucleotide sequence ID" value="NZ_CP037452.1"/>
</dbReference>
<feature type="coiled-coil region" evidence="1">
    <location>
        <begin position="352"/>
        <end position="379"/>
    </location>
</feature>
<protein>
    <submittedName>
        <fullName evidence="4">Tetratricopeptide repeat protein</fullName>
    </submittedName>
</protein>
<dbReference type="Pfam" id="PF13181">
    <property type="entry name" value="TPR_8"/>
    <property type="match status" value="1"/>
</dbReference>
<evidence type="ECO:0000256" key="3">
    <source>
        <dbReference type="SAM" id="Phobius"/>
    </source>
</evidence>
<feature type="transmembrane region" description="Helical" evidence="3">
    <location>
        <begin position="21"/>
        <end position="39"/>
    </location>
</feature>
<keyword evidence="5" id="KW-1185">Reference proteome</keyword>
<organism evidence="4 5">
    <name type="scientific">Gimesia fumaroli</name>
    <dbReference type="NCBI Taxonomy" id="2527976"/>
    <lineage>
        <taxon>Bacteria</taxon>
        <taxon>Pseudomonadati</taxon>
        <taxon>Planctomycetota</taxon>
        <taxon>Planctomycetia</taxon>
        <taxon>Planctomycetales</taxon>
        <taxon>Planctomycetaceae</taxon>
        <taxon>Gimesia</taxon>
    </lineage>
</organism>
<dbReference type="InterPro" id="IPR011990">
    <property type="entry name" value="TPR-like_helical_dom_sf"/>
</dbReference>
<dbReference type="AlphaFoldDB" id="A0A518I5A4"/>
<dbReference type="KEGG" id="gfm:Enr17x_03020"/>
<feature type="compositionally biased region" description="Polar residues" evidence="2">
    <location>
        <begin position="468"/>
        <end position="485"/>
    </location>
</feature>